<protein>
    <submittedName>
        <fullName evidence="10">Endonuclease/exonuclease/phosphatase</fullName>
    </submittedName>
</protein>
<reference evidence="11" key="1">
    <citation type="submission" date="2009-09" db="EMBL/GenBank/DDBJ databases">
        <title>The complete genome of Kribbella flavida DSM 17836.</title>
        <authorList>
            <consortium name="US DOE Joint Genome Institute (JGI-PGF)"/>
            <person name="Lucas S."/>
            <person name="Copeland A."/>
            <person name="Lapidus A."/>
            <person name="Glavina del Rio T."/>
            <person name="Dalin E."/>
            <person name="Tice H."/>
            <person name="Bruce D."/>
            <person name="Goodwin L."/>
            <person name="Pitluck S."/>
            <person name="Kyrpides N."/>
            <person name="Mavromatis K."/>
            <person name="Ivanova N."/>
            <person name="Saunders E."/>
            <person name="Brettin T."/>
            <person name="Detter J.C."/>
            <person name="Han C."/>
            <person name="Larimer F."/>
            <person name="Land M."/>
            <person name="Hauser L."/>
            <person name="Markowitz V."/>
            <person name="Cheng J.-F."/>
            <person name="Hugenholtz P."/>
            <person name="Woyke T."/>
            <person name="Wu D."/>
            <person name="Pukall R."/>
            <person name="Klenk H.-P."/>
            <person name="Eisen J.A."/>
        </authorList>
    </citation>
    <scope>NUCLEOTIDE SEQUENCE [LARGE SCALE GENOMIC DNA]</scope>
    <source>
        <strain evidence="11">DSM 17836 / JCM 10339 / NBRC 14399</strain>
    </source>
</reference>
<dbReference type="PANTHER" id="PTHR15822">
    <property type="entry name" value="TRAF AND TNF RECEPTOR-ASSOCIATED PROTEIN"/>
    <property type="match status" value="1"/>
</dbReference>
<dbReference type="GO" id="GO:0046872">
    <property type="term" value="F:metal ion binding"/>
    <property type="evidence" value="ECO:0007669"/>
    <property type="project" value="UniProtKB-KW"/>
</dbReference>
<dbReference type="GO" id="GO:0004519">
    <property type="term" value="F:endonuclease activity"/>
    <property type="evidence" value="ECO:0007669"/>
    <property type="project" value="UniProtKB-KW"/>
</dbReference>
<dbReference type="GO" id="GO:0004527">
    <property type="term" value="F:exonuclease activity"/>
    <property type="evidence" value="ECO:0007669"/>
    <property type="project" value="UniProtKB-KW"/>
</dbReference>
<evidence type="ECO:0000256" key="8">
    <source>
        <dbReference type="ARBA" id="ARBA00023204"/>
    </source>
</evidence>
<dbReference type="InterPro" id="IPR005135">
    <property type="entry name" value="Endo/exonuclease/phosphatase"/>
</dbReference>
<dbReference type="PANTHER" id="PTHR15822:SF4">
    <property type="entry name" value="TYROSYL-DNA PHOSPHODIESTERASE 2"/>
    <property type="match status" value="1"/>
</dbReference>
<dbReference type="AlphaFoldDB" id="D2PUH4"/>
<comment type="cofactor">
    <cofactor evidence="2">
        <name>Mg(2+)</name>
        <dbReference type="ChEBI" id="CHEBI:18420"/>
    </cofactor>
</comment>
<proteinExistence type="predicted"/>
<dbReference type="SUPFAM" id="SSF56219">
    <property type="entry name" value="DNase I-like"/>
    <property type="match status" value="1"/>
</dbReference>
<dbReference type="InterPro" id="IPR051547">
    <property type="entry name" value="TDP2-like"/>
</dbReference>
<evidence type="ECO:0000256" key="1">
    <source>
        <dbReference type="ARBA" id="ARBA00001936"/>
    </source>
</evidence>
<evidence type="ECO:0000313" key="11">
    <source>
        <dbReference type="Proteomes" id="UP000007967"/>
    </source>
</evidence>
<dbReference type="OrthoDB" id="9787701at2"/>
<keyword evidence="10" id="KW-0269">Exonuclease</keyword>
<reference evidence="10 11" key="2">
    <citation type="journal article" date="2010" name="Stand. Genomic Sci.">
        <title>Complete genome sequence of Kribbella flavida type strain (IFO 14399).</title>
        <authorList>
            <person name="Pukall R."/>
            <person name="Lapidus A."/>
            <person name="Glavina Del Rio T."/>
            <person name="Copeland A."/>
            <person name="Tice H."/>
            <person name="Cheng J.-F."/>
            <person name="Lucas S."/>
            <person name="Chen F."/>
            <person name="Nolan M."/>
            <person name="LaButti K."/>
            <person name="Pati A."/>
            <person name="Ivanova N."/>
            <person name="Mavrommatis K."/>
            <person name="Mikhailova N."/>
            <person name="Pitluck S."/>
            <person name="Bruce D."/>
            <person name="Goodwin L."/>
            <person name="Land M."/>
            <person name="Hauser L."/>
            <person name="Chang Y.-J."/>
            <person name="Jeffries C.D."/>
            <person name="Chen A."/>
            <person name="Palaniappan K."/>
            <person name="Chain P."/>
            <person name="Rohde M."/>
            <person name="Goeker M."/>
            <person name="Bristow J."/>
            <person name="Eisen J.A."/>
            <person name="Markowitz V."/>
            <person name="Hugenholtz P."/>
            <person name="Kyrpides N.C."/>
            <person name="Klenk H.-P."/>
            <person name="Brettin T."/>
        </authorList>
    </citation>
    <scope>NUCLEOTIDE SEQUENCE [LARGE SCALE GENOMIC DNA]</scope>
    <source>
        <strain evidence="11">DSM 17836 / JCM 10339 / NBRC 14399</strain>
    </source>
</reference>
<name>D2PUH4_KRIFD</name>
<keyword evidence="3" id="KW-0540">Nuclease</keyword>
<dbReference type="Proteomes" id="UP000007967">
    <property type="component" value="Chromosome"/>
</dbReference>
<dbReference type="eggNOG" id="COG3568">
    <property type="taxonomic scope" value="Bacteria"/>
</dbReference>
<evidence type="ECO:0000256" key="7">
    <source>
        <dbReference type="ARBA" id="ARBA00022842"/>
    </source>
</evidence>
<dbReference type="Pfam" id="PF03372">
    <property type="entry name" value="Exo_endo_phos"/>
    <property type="match status" value="1"/>
</dbReference>
<keyword evidence="5" id="KW-0227">DNA damage</keyword>
<evidence type="ECO:0000256" key="2">
    <source>
        <dbReference type="ARBA" id="ARBA00001946"/>
    </source>
</evidence>
<keyword evidence="4" id="KW-0479">Metal-binding</keyword>
<dbReference type="GO" id="GO:0006281">
    <property type="term" value="P:DNA repair"/>
    <property type="evidence" value="ECO:0007669"/>
    <property type="project" value="UniProtKB-KW"/>
</dbReference>
<dbReference type="RefSeq" id="WP_012918049.1">
    <property type="nucleotide sequence ID" value="NC_013729.1"/>
</dbReference>
<evidence type="ECO:0000259" key="9">
    <source>
        <dbReference type="Pfam" id="PF03372"/>
    </source>
</evidence>
<dbReference type="Gene3D" id="3.60.10.10">
    <property type="entry name" value="Endonuclease/exonuclease/phosphatase"/>
    <property type="match status" value="1"/>
</dbReference>
<sequence>MRYRVLTLNVQNDVGDPRRFRLINEELRRLSPDLVALQEVCYPAGSNDQLAELLEGTGLTHRTHQRDVLPDLPELFRHDGTAIATRHPHRVAEVLEHRGTGVRGDPHWWTLAVTVDLGPVGEVLAITPTTPWQLDHEYARERQALDIAALDARHRTALPTVLAGDFNATPDSASIRFLSGHQSLDGTSVHFHDAWTTRGEGPGHTWTTANPLAREEIATLIGQSPHHRRLDYIFVGSRHAHPDTQATIDTVDLVGVNPPLSDHYGLVADLTLL</sequence>
<evidence type="ECO:0000256" key="5">
    <source>
        <dbReference type="ARBA" id="ARBA00022763"/>
    </source>
</evidence>
<evidence type="ECO:0000256" key="3">
    <source>
        <dbReference type="ARBA" id="ARBA00022722"/>
    </source>
</evidence>
<dbReference type="EMBL" id="CP001736">
    <property type="protein sequence ID" value="ADB29492.1"/>
    <property type="molecule type" value="Genomic_DNA"/>
</dbReference>
<dbReference type="InterPro" id="IPR036691">
    <property type="entry name" value="Endo/exonu/phosph_ase_sf"/>
</dbReference>
<evidence type="ECO:0000313" key="10">
    <source>
        <dbReference type="EMBL" id="ADB29492.1"/>
    </source>
</evidence>
<keyword evidence="6" id="KW-0378">Hydrolase</keyword>
<comment type="cofactor">
    <cofactor evidence="1">
        <name>Mn(2+)</name>
        <dbReference type="ChEBI" id="CHEBI:29035"/>
    </cofactor>
</comment>
<gene>
    <name evidence="10" type="ordered locus">Kfla_0368</name>
</gene>
<organism evidence="10 11">
    <name type="scientific">Kribbella flavida (strain DSM 17836 / JCM 10339 / NBRC 14399)</name>
    <dbReference type="NCBI Taxonomy" id="479435"/>
    <lineage>
        <taxon>Bacteria</taxon>
        <taxon>Bacillati</taxon>
        <taxon>Actinomycetota</taxon>
        <taxon>Actinomycetes</taxon>
        <taxon>Propionibacteriales</taxon>
        <taxon>Kribbellaceae</taxon>
        <taxon>Kribbella</taxon>
    </lineage>
</organism>
<keyword evidence="8" id="KW-0234">DNA repair</keyword>
<keyword evidence="10" id="KW-0255">Endonuclease</keyword>
<dbReference type="KEGG" id="kfl:Kfla_0368"/>
<feature type="domain" description="Endonuclease/exonuclease/phosphatase" evidence="9">
    <location>
        <begin position="6"/>
        <end position="263"/>
    </location>
</feature>
<evidence type="ECO:0000256" key="6">
    <source>
        <dbReference type="ARBA" id="ARBA00022801"/>
    </source>
</evidence>
<evidence type="ECO:0000256" key="4">
    <source>
        <dbReference type="ARBA" id="ARBA00022723"/>
    </source>
</evidence>
<accession>D2PUH4</accession>
<dbReference type="HOGENOM" id="CLU_1010649_0_0_11"/>
<keyword evidence="7" id="KW-0460">Magnesium</keyword>
<dbReference type="STRING" id="479435.Kfla_0368"/>
<keyword evidence="11" id="KW-1185">Reference proteome</keyword>